<gene>
    <name evidence="2" type="ORF">DBO85_15825</name>
</gene>
<name>A0A2T5P7N6_9PSED</name>
<dbReference type="RefSeq" id="WP_108108214.1">
    <property type="nucleotide sequence ID" value="NZ_QASN01000020.1"/>
</dbReference>
<comment type="caution">
    <text evidence="2">The sequence shown here is derived from an EMBL/GenBank/DDBJ whole genome shotgun (WGS) entry which is preliminary data.</text>
</comment>
<feature type="coiled-coil region" evidence="1">
    <location>
        <begin position="114"/>
        <end position="146"/>
    </location>
</feature>
<dbReference type="Proteomes" id="UP000244064">
    <property type="component" value="Unassembled WGS sequence"/>
</dbReference>
<evidence type="ECO:0000256" key="1">
    <source>
        <dbReference type="SAM" id="Coils"/>
    </source>
</evidence>
<keyword evidence="3" id="KW-1185">Reference proteome</keyword>
<organism evidence="2 3">
    <name type="scientific">Pseudomonas mangrovi</name>
    <dbReference type="NCBI Taxonomy" id="2161748"/>
    <lineage>
        <taxon>Bacteria</taxon>
        <taxon>Pseudomonadati</taxon>
        <taxon>Pseudomonadota</taxon>
        <taxon>Gammaproteobacteria</taxon>
        <taxon>Pseudomonadales</taxon>
        <taxon>Pseudomonadaceae</taxon>
        <taxon>Pseudomonas</taxon>
    </lineage>
</organism>
<dbReference type="AlphaFoldDB" id="A0A2T5P7N6"/>
<keyword evidence="1" id="KW-0175">Coiled coil</keyword>
<evidence type="ECO:0000313" key="2">
    <source>
        <dbReference type="EMBL" id="PTU73769.1"/>
    </source>
</evidence>
<proteinExistence type="predicted"/>
<reference evidence="2 3" key="1">
    <citation type="submission" date="2018-04" db="EMBL/GenBank/DDBJ databases">
        <title>Pseudomonas sp. nov., isolated from mangrove soil.</title>
        <authorList>
            <person name="Chen C."/>
        </authorList>
    </citation>
    <scope>NUCLEOTIDE SEQUENCE [LARGE SCALE GENOMIC DNA]</scope>
    <source>
        <strain evidence="2 3">TC-11</strain>
    </source>
</reference>
<accession>A0A2T5P7N6</accession>
<protein>
    <submittedName>
        <fullName evidence="2">Uncharacterized protein</fullName>
    </submittedName>
</protein>
<dbReference type="PROSITE" id="PS51257">
    <property type="entry name" value="PROKAR_LIPOPROTEIN"/>
    <property type="match status" value="1"/>
</dbReference>
<evidence type="ECO:0000313" key="3">
    <source>
        <dbReference type="Proteomes" id="UP000244064"/>
    </source>
</evidence>
<sequence length="179" mass="20776">MKSFLYVLIVLGLVLACFGFFGSPRKPPLAHVPAPVAVPETNIPLPRAPVAQLQLYKRDRFFKYYIDFRIMNAHCKHHGYDESERIEQYFREKIALADAVLARSDTPAELRVLFHDALEKAKNMRIEEAEYEAEATRSRYHQIEDVHSFCELLPRMVARDLQEMRDGVAFARDLSHSLR</sequence>
<dbReference type="EMBL" id="QASN01000020">
    <property type="protein sequence ID" value="PTU73769.1"/>
    <property type="molecule type" value="Genomic_DNA"/>
</dbReference>